<keyword evidence="1" id="KW-0812">Transmembrane</keyword>
<dbReference type="Proteomes" id="UP000029556">
    <property type="component" value="Unassembled WGS sequence"/>
</dbReference>
<dbReference type="EMBL" id="JRNN01000032">
    <property type="protein sequence ID" value="KGF36098.1"/>
    <property type="molecule type" value="Genomic_DNA"/>
</dbReference>
<evidence type="ECO:0000313" key="2">
    <source>
        <dbReference type="EMBL" id="KGF36098.1"/>
    </source>
</evidence>
<sequence length="515" mass="59762">MNSMQRSHLLSDFKQRVDLFKMIWRHRKLAEKRNLSFQQNKAAKYVMWGMTIFGFVYLCFIAILLSLAANDSRSYTPVEFVCGTIPFILVLDFFTRFAVQEIPAQLIKPYVLLPISKYSCIDNFIGTTLLSGYNFSWFAFLVPYILMSVVFSSGVWASLGILFFFWLLILVNTQWYHIARTLINDSALWWILVCVVYAIMAMPWYLGKHARIDHLFDFYTNMGRFITDGSLLPYLVPVALLTLLIFINRRIQYSHILSELMHLEKTNLHHVNKLSFFERFGQTGLYLQLEVKTLLRNKNPRKSFITSVSVVLMFSALLSFTDIYDSGAMVSFLGCYNFVVFGAIMLTRIMCNEGNYIDCLMVHQENILSLLKAKYIFYCVMLLVPFLLMIPTVVVGKWSLLMLLAYAVFTAGLQYFILFQMAVYNKQTLPLNTKYISKAGMENNYRQLAVTMGCLFVPSILITTLSGFMSEQQVYAFMLVVGVAFIATCKFWLRNIYNRMMRKKYQLLEGFQSSR</sequence>
<feature type="transmembrane region" description="Helical" evidence="1">
    <location>
        <begin position="474"/>
        <end position="493"/>
    </location>
</feature>
<feature type="transmembrane region" description="Helical" evidence="1">
    <location>
        <begin position="120"/>
        <end position="147"/>
    </location>
</feature>
<dbReference type="OrthoDB" id="1014144at2"/>
<feature type="transmembrane region" description="Helical" evidence="1">
    <location>
        <begin position="187"/>
        <end position="206"/>
    </location>
</feature>
<feature type="transmembrane region" description="Helical" evidence="1">
    <location>
        <begin position="226"/>
        <end position="247"/>
    </location>
</feature>
<name>A0A095ZN35_9BACT</name>
<dbReference type="Pfam" id="PF18940">
    <property type="entry name" value="DUF5687"/>
    <property type="match status" value="1"/>
</dbReference>
<comment type="caution">
    <text evidence="2">The sequence shown here is derived from an EMBL/GenBank/DDBJ whole genome shotgun (WGS) entry which is preliminary data.</text>
</comment>
<feature type="transmembrane region" description="Helical" evidence="1">
    <location>
        <begin position="304"/>
        <end position="321"/>
    </location>
</feature>
<feature type="transmembrane region" description="Helical" evidence="1">
    <location>
        <begin position="445"/>
        <end position="468"/>
    </location>
</feature>
<feature type="transmembrane region" description="Helical" evidence="1">
    <location>
        <begin position="400"/>
        <end position="424"/>
    </location>
</feature>
<feature type="transmembrane region" description="Helical" evidence="1">
    <location>
        <begin position="45"/>
        <end position="69"/>
    </location>
</feature>
<evidence type="ECO:0000313" key="3">
    <source>
        <dbReference type="Proteomes" id="UP000029556"/>
    </source>
</evidence>
<accession>A0A095ZN35</accession>
<dbReference type="InterPro" id="IPR043742">
    <property type="entry name" value="DUF5687"/>
</dbReference>
<keyword evidence="1" id="KW-0472">Membrane</keyword>
<feature type="transmembrane region" description="Helical" evidence="1">
    <location>
        <begin position="153"/>
        <end position="175"/>
    </location>
</feature>
<feature type="transmembrane region" description="Helical" evidence="1">
    <location>
        <begin position="75"/>
        <end position="99"/>
    </location>
</feature>
<organism evidence="2 3">
    <name type="scientific">Hoylesella buccalis DNF00853</name>
    <dbReference type="NCBI Taxonomy" id="1401074"/>
    <lineage>
        <taxon>Bacteria</taxon>
        <taxon>Pseudomonadati</taxon>
        <taxon>Bacteroidota</taxon>
        <taxon>Bacteroidia</taxon>
        <taxon>Bacteroidales</taxon>
        <taxon>Prevotellaceae</taxon>
        <taxon>Hoylesella</taxon>
    </lineage>
</organism>
<protein>
    <submittedName>
        <fullName evidence="2">Membrane protein</fullName>
    </submittedName>
</protein>
<keyword evidence="1" id="KW-1133">Transmembrane helix</keyword>
<feature type="transmembrane region" description="Helical" evidence="1">
    <location>
        <begin position="375"/>
        <end position="394"/>
    </location>
</feature>
<reference evidence="2 3" key="1">
    <citation type="submission" date="2014-07" db="EMBL/GenBank/DDBJ databases">
        <authorList>
            <person name="McCorrison J."/>
            <person name="Sanka R."/>
            <person name="Torralba M."/>
            <person name="Gillis M."/>
            <person name="Haft D.H."/>
            <person name="Methe B."/>
            <person name="Sutton G."/>
            <person name="Nelson K.E."/>
        </authorList>
    </citation>
    <scope>NUCLEOTIDE SEQUENCE [LARGE SCALE GENOMIC DNA]</scope>
    <source>
        <strain evidence="2 3">DNF00853</strain>
    </source>
</reference>
<gene>
    <name evidence="2" type="ORF">HMPREF2137_03060</name>
</gene>
<dbReference type="AlphaFoldDB" id="A0A095ZN35"/>
<feature type="transmembrane region" description="Helical" evidence="1">
    <location>
        <begin position="327"/>
        <end position="346"/>
    </location>
</feature>
<proteinExistence type="predicted"/>
<evidence type="ECO:0000256" key="1">
    <source>
        <dbReference type="SAM" id="Phobius"/>
    </source>
</evidence>